<dbReference type="AlphaFoldDB" id="A0AAP0JGB9"/>
<dbReference type="GO" id="GO:0008374">
    <property type="term" value="F:O-acyltransferase activity"/>
    <property type="evidence" value="ECO:0007669"/>
    <property type="project" value="InterPro"/>
</dbReference>
<evidence type="ECO:0000313" key="3">
    <source>
        <dbReference type="Proteomes" id="UP001419268"/>
    </source>
</evidence>
<protein>
    <submittedName>
        <fullName evidence="2">Uncharacterized protein</fullName>
    </submittedName>
</protein>
<feature type="transmembrane region" description="Helical" evidence="1">
    <location>
        <begin position="22"/>
        <end position="44"/>
    </location>
</feature>
<keyword evidence="1" id="KW-0472">Membrane</keyword>
<proteinExistence type="predicted"/>
<dbReference type="GO" id="GO:0006629">
    <property type="term" value="P:lipid metabolic process"/>
    <property type="evidence" value="ECO:0007669"/>
    <property type="project" value="InterPro"/>
</dbReference>
<evidence type="ECO:0000313" key="2">
    <source>
        <dbReference type="EMBL" id="KAK9133115.1"/>
    </source>
</evidence>
<gene>
    <name evidence="2" type="ORF">Scep_012643</name>
</gene>
<name>A0AAP0JGB9_9MAGN</name>
<organism evidence="2 3">
    <name type="scientific">Stephania cephalantha</name>
    <dbReference type="NCBI Taxonomy" id="152367"/>
    <lineage>
        <taxon>Eukaryota</taxon>
        <taxon>Viridiplantae</taxon>
        <taxon>Streptophyta</taxon>
        <taxon>Embryophyta</taxon>
        <taxon>Tracheophyta</taxon>
        <taxon>Spermatophyta</taxon>
        <taxon>Magnoliopsida</taxon>
        <taxon>Ranunculales</taxon>
        <taxon>Menispermaceae</taxon>
        <taxon>Menispermoideae</taxon>
        <taxon>Cissampelideae</taxon>
        <taxon>Stephania</taxon>
    </lineage>
</organism>
<dbReference type="EMBL" id="JBBNAG010000005">
    <property type="protein sequence ID" value="KAK9133115.1"/>
    <property type="molecule type" value="Genomic_DNA"/>
</dbReference>
<reference evidence="2 3" key="1">
    <citation type="submission" date="2024-01" db="EMBL/GenBank/DDBJ databases">
        <title>Genome assemblies of Stephania.</title>
        <authorList>
            <person name="Yang L."/>
        </authorList>
    </citation>
    <scope>NUCLEOTIDE SEQUENCE [LARGE SCALE GENOMIC DNA]</scope>
    <source>
        <strain evidence="2">JXDWG</strain>
        <tissue evidence="2">Leaf</tissue>
    </source>
</reference>
<keyword evidence="1" id="KW-1133">Transmembrane helix</keyword>
<dbReference type="InterPro" id="IPR044851">
    <property type="entry name" value="Wax_synthase"/>
</dbReference>
<dbReference type="Proteomes" id="UP001419268">
    <property type="component" value="Unassembled WGS sequence"/>
</dbReference>
<dbReference type="PANTHER" id="PTHR31595">
    <property type="entry name" value="LONG-CHAIN-ALCOHOL O-FATTY-ACYLTRANSFERASE 3-RELATED"/>
    <property type="match status" value="1"/>
</dbReference>
<comment type="caution">
    <text evidence="2">The sequence shown here is derived from an EMBL/GenBank/DDBJ whole genome shotgun (WGS) entry which is preliminary data.</text>
</comment>
<sequence length="120" mass="13738">MGVCTSMEVLVKKSESGEKWRLNRVVSGVLTIGFVMGTSFWLFFPQIVRNGVDLRTIEELGIASRWIKDRLVLPPVIHWLRVVINLLFAWSVCCSICTHRHKLDVNSVDVRHHNGIWVPS</sequence>
<keyword evidence="3" id="KW-1185">Reference proteome</keyword>
<feature type="transmembrane region" description="Helical" evidence="1">
    <location>
        <begin position="76"/>
        <end position="97"/>
    </location>
</feature>
<keyword evidence="1" id="KW-0812">Transmembrane</keyword>
<evidence type="ECO:0000256" key="1">
    <source>
        <dbReference type="SAM" id="Phobius"/>
    </source>
</evidence>
<accession>A0AAP0JGB9</accession>
<dbReference type="PANTHER" id="PTHR31595:SF57">
    <property type="entry name" value="OS04G0481900 PROTEIN"/>
    <property type="match status" value="1"/>
</dbReference>